<evidence type="ECO:0000313" key="14">
    <source>
        <dbReference type="Proteomes" id="UP001152795"/>
    </source>
</evidence>
<dbReference type="GO" id="GO:0006730">
    <property type="term" value="P:one-carbon metabolic process"/>
    <property type="evidence" value="ECO:0007669"/>
    <property type="project" value="UniProtKB-KW"/>
</dbReference>
<evidence type="ECO:0000256" key="9">
    <source>
        <dbReference type="ARBA" id="ARBA00022842"/>
    </source>
</evidence>
<comment type="pathway">
    <text evidence="1">Cofactor biosynthesis; tetrahydrofolylpolyglutamate biosynthesis.</text>
</comment>
<dbReference type="SUPFAM" id="SSF53623">
    <property type="entry name" value="MurD-like peptide ligases, catalytic domain"/>
    <property type="match status" value="1"/>
</dbReference>
<comment type="similarity">
    <text evidence="2">Belongs to the folylpolyglutamate synthase family.</text>
</comment>
<keyword evidence="9" id="KW-0460">Magnesium</keyword>
<dbReference type="GO" id="GO:0046872">
    <property type="term" value="F:metal ion binding"/>
    <property type="evidence" value="ECO:0007669"/>
    <property type="project" value="UniProtKB-KW"/>
</dbReference>
<dbReference type="InterPro" id="IPR018109">
    <property type="entry name" value="Folylpolyglutamate_synth_CS"/>
</dbReference>
<dbReference type="Gene3D" id="3.40.1190.10">
    <property type="entry name" value="Mur-like, catalytic domain"/>
    <property type="match status" value="1"/>
</dbReference>
<evidence type="ECO:0000256" key="11">
    <source>
        <dbReference type="ARBA" id="ARBA00030876"/>
    </source>
</evidence>
<evidence type="ECO:0000256" key="10">
    <source>
        <dbReference type="ARBA" id="ARBA00030592"/>
    </source>
</evidence>
<evidence type="ECO:0000256" key="3">
    <source>
        <dbReference type="ARBA" id="ARBA00013025"/>
    </source>
</evidence>
<dbReference type="GO" id="GO:0005524">
    <property type="term" value="F:ATP binding"/>
    <property type="evidence" value="ECO:0007669"/>
    <property type="project" value="UniProtKB-KW"/>
</dbReference>
<dbReference type="NCBIfam" id="TIGR01499">
    <property type="entry name" value="folC"/>
    <property type="match status" value="1"/>
</dbReference>
<name>A0A7D9DQ55_PARCT</name>
<gene>
    <name evidence="13" type="ORF">PACLA_8A052162</name>
</gene>
<keyword evidence="4" id="KW-0554">One-carbon metabolism</keyword>
<dbReference type="SUPFAM" id="SSF53244">
    <property type="entry name" value="MurD-like peptide ligases, peptide-binding domain"/>
    <property type="match status" value="1"/>
</dbReference>
<reference evidence="13" key="1">
    <citation type="submission" date="2020-04" db="EMBL/GenBank/DDBJ databases">
        <authorList>
            <person name="Alioto T."/>
            <person name="Alioto T."/>
            <person name="Gomez Garrido J."/>
        </authorList>
    </citation>
    <scope>NUCLEOTIDE SEQUENCE</scope>
    <source>
        <strain evidence="13">A484AB</strain>
    </source>
</reference>
<accession>A0A7D9DQ55</accession>
<dbReference type="PROSITE" id="PS01012">
    <property type="entry name" value="FOLYLPOLYGLU_SYNT_2"/>
    <property type="match status" value="1"/>
</dbReference>
<comment type="catalytic activity">
    <reaction evidence="12">
        <text>(6S)-5,6,7,8-tetrahydrofolyl-(gamma-L-Glu)(n) + L-glutamate + ATP = (6S)-5,6,7,8-tetrahydrofolyl-(gamma-L-Glu)(n+1) + ADP + phosphate + H(+)</text>
        <dbReference type="Rhea" id="RHEA:10580"/>
        <dbReference type="Rhea" id="RHEA-COMP:14738"/>
        <dbReference type="Rhea" id="RHEA-COMP:14740"/>
        <dbReference type="ChEBI" id="CHEBI:15378"/>
        <dbReference type="ChEBI" id="CHEBI:29985"/>
        <dbReference type="ChEBI" id="CHEBI:30616"/>
        <dbReference type="ChEBI" id="CHEBI:43474"/>
        <dbReference type="ChEBI" id="CHEBI:141005"/>
        <dbReference type="ChEBI" id="CHEBI:456216"/>
        <dbReference type="EC" id="6.3.2.17"/>
    </reaction>
</comment>
<keyword evidence="8" id="KW-0067">ATP-binding</keyword>
<sequence>SPHLVEVRERIRINGNLISKQEFARYFWECWDNLKQGIGDEMPPYFVFLTLMSFYIFLQEKVDVAIVEVGIGGAFDTTNILRRPWACGVTSLGHDHVAVLGGTTESIAWNKAGIFKCGVPAFTVPQDDISTRVLAQRAKELKAPLKVVPEMCSYPGETVITLGIEGRHQFQNASLAVQLCSVWLERYRKEMNGDDDSSCSERAEIMDNQSDDLIPLADAFPINPTFKNALTRTYWPGRSHCIKRKNYTLYLDGAHTPKSINACSAWFRTRADEEKQNLNAQNVARVLIFNCTGERDARKLLAPLVSCDFDYAVFCTNSVTEELGRKSSDLSDFTASLSSKLKRCHENHEAWKLLTGGTGALPLRDLDRRLRANAMQSSCVFSSVSDALHCVLAEREPSLTFSPEHSRLPRVLSHVNHVQVVVTGSLHLVGAAMKVLGPSIVEV</sequence>
<evidence type="ECO:0000256" key="4">
    <source>
        <dbReference type="ARBA" id="ARBA00022563"/>
    </source>
</evidence>
<dbReference type="UniPathway" id="UPA00850"/>
<dbReference type="InterPro" id="IPR036615">
    <property type="entry name" value="Mur_ligase_C_dom_sf"/>
</dbReference>
<keyword evidence="5" id="KW-0436">Ligase</keyword>
<comment type="caution">
    <text evidence="13">The sequence shown here is derived from an EMBL/GenBank/DDBJ whole genome shotgun (WGS) entry which is preliminary data.</text>
</comment>
<dbReference type="GO" id="GO:0005739">
    <property type="term" value="C:mitochondrion"/>
    <property type="evidence" value="ECO:0007669"/>
    <property type="project" value="TreeGrafter"/>
</dbReference>
<keyword evidence="7" id="KW-0547">Nucleotide-binding</keyword>
<evidence type="ECO:0000256" key="12">
    <source>
        <dbReference type="ARBA" id="ARBA00047493"/>
    </source>
</evidence>
<evidence type="ECO:0000256" key="5">
    <source>
        <dbReference type="ARBA" id="ARBA00022598"/>
    </source>
</evidence>
<feature type="non-terminal residue" evidence="13">
    <location>
        <position position="443"/>
    </location>
</feature>
<dbReference type="OrthoDB" id="5212574at2759"/>
<keyword evidence="6" id="KW-0479">Metal-binding</keyword>
<dbReference type="Gene3D" id="3.90.190.20">
    <property type="entry name" value="Mur ligase, C-terminal domain"/>
    <property type="match status" value="1"/>
</dbReference>
<evidence type="ECO:0000256" key="7">
    <source>
        <dbReference type="ARBA" id="ARBA00022741"/>
    </source>
</evidence>
<evidence type="ECO:0000313" key="13">
    <source>
        <dbReference type="EMBL" id="CAB3991230.1"/>
    </source>
</evidence>
<dbReference type="Proteomes" id="UP001152795">
    <property type="component" value="Unassembled WGS sequence"/>
</dbReference>
<dbReference type="InterPro" id="IPR036565">
    <property type="entry name" value="Mur-like_cat_sf"/>
</dbReference>
<dbReference type="AlphaFoldDB" id="A0A7D9DQ55"/>
<dbReference type="EMBL" id="CACRXK020001809">
    <property type="protein sequence ID" value="CAB3991230.1"/>
    <property type="molecule type" value="Genomic_DNA"/>
</dbReference>
<evidence type="ECO:0000256" key="1">
    <source>
        <dbReference type="ARBA" id="ARBA00005150"/>
    </source>
</evidence>
<keyword evidence="14" id="KW-1185">Reference proteome</keyword>
<evidence type="ECO:0000256" key="6">
    <source>
        <dbReference type="ARBA" id="ARBA00022723"/>
    </source>
</evidence>
<proteinExistence type="inferred from homology"/>
<dbReference type="PANTHER" id="PTHR11136:SF5">
    <property type="entry name" value="FOLYLPOLYGLUTAMATE SYNTHASE, MITOCHONDRIAL"/>
    <property type="match status" value="1"/>
</dbReference>
<organism evidence="13 14">
    <name type="scientific">Paramuricea clavata</name>
    <name type="common">Red gorgonian</name>
    <name type="synonym">Violescent sea-whip</name>
    <dbReference type="NCBI Taxonomy" id="317549"/>
    <lineage>
        <taxon>Eukaryota</taxon>
        <taxon>Metazoa</taxon>
        <taxon>Cnidaria</taxon>
        <taxon>Anthozoa</taxon>
        <taxon>Octocorallia</taxon>
        <taxon>Malacalcyonacea</taxon>
        <taxon>Plexauridae</taxon>
        <taxon>Paramuricea</taxon>
    </lineage>
</organism>
<dbReference type="InterPro" id="IPR001645">
    <property type="entry name" value="Folylpolyglutamate_synth"/>
</dbReference>
<protein>
    <recommendedName>
        <fullName evidence="3">tetrahydrofolate synthase</fullName>
        <ecNumber evidence="3">6.3.2.17</ecNumber>
    </recommendedName>
    <alternativeName>
        <fullName evidence="11">Folylpoly-gamma-glutamate synthetase</fullName>
    </alternativeName>
    <alternativeName>
        <fullName evidence="10">Tetrahydrofolylpolyglutamate synthase</fullName>
    </alternativeName>
</protein>
<evidence type="ECO:0000256" key="8">
    <source>
        <dbReference type="ARBA" id="ARBA00022840"/>
    </source>
</evidence>
<dbReference type="GO" id="GO:0005829">
    <property type="term" value="C:cytosol"/>
    <property type="evidence" value="ECO:0007669"/>
    <property type="project" value="TreeGrafter"/>
</dbReference>
<dbReference type="GO" id="GO:0004326">
    <property type="term" value="F:tetrahydrofolylpolyglutamate synthase activity"/>
    <property type="evidence" value="ECO:0007669"/>
    <property type="project" value="UniProtKB-EC"/>
</dbReference>
<evidence type="ECO:0000256" key="2">
    <source>
        <dbReference type="ARBA" id="ARBA00008276"/>
    </source>
</evidence>
<dbReference type="PANTHER" id="PTHR11136">
    <property type="entry name" value="FOLYLPOLYGLUTAMATE SYNTHASE-RELATED"/>
    <property type="match status" value="1"/>
</dbReference>
<dbReference type="EC" id="6.3.2.17" evidence="3"/>